<comment type="caution">
    <text evidence="2">The sequence shown here is derived from an EMBL/GenBank/DDBJ whole genome shotgun (WGS) entry which is preliminary data.</text>
</comment>
<dbReference type="PANTHER" id="PTHR48079">
    <property type="entry name" value="PROTEIN YEEZ"/>
    <property type="match status" value="1"/>
</dbReference>
<evidence type="ECO:0000313" key="2">
    <source>
        <dbReference type="EMBL" id="KAF6004907.1"/>
    </source>
</evidence>
<dbReference type="OrthoDB" id="284782at2759"/>
<organism evidence="2 3">
    <name type="scientific">Cyanidiococcus yangmingshanensis</name>
    <dbReference type="NCBI Taxonomy" id="2690220"/>
    <lineage>
        <taxon>Eukaryota</taxon>
        <taxon>Rhodophyta</taxon>
        <taxon>Bangiophyceae</taxon>
        <taxon>Cyanidiales</taxon>
        <taxon>Cyanidiaceae</taxon>
        <taxon>Cyanidiococcus</taxon>
    </lineage>
</organism>
<sequence length="432" mass="47420">MQCVLSVVRQSVLSLRDKSSAPPHNPEHVTAGAGSTAVMAKSPSLLPYALPSRARILLTGSTGCIGSHIAVELLTHTDCTLELLVRGGTLRFVAEADEALRNGVELGRVHVHDVDLAAGQGLENEQLRTIVGICDALILCAASWGGDTAHAVNVASVLATIRAVNKRRCRKIVYFSTASVIAPQGRLLIQEAIRWGTDYIRSKAIALVELVKAMSDISETPVSLTIVFPTLVLGRRSHIGKALDTDAAAKMNHSPLYRGAKYALRFMHMESAVRAHFIHAADCAQVVRRLLFCVVSASFKTPARIDLTPPTLVPSVQQPSQTAYLVLGQQPPFSYDDVVRALCRLYGLRVPSRWLRIPADPLLWLMVHRLIPVDPWTRYCLRRRRELFVFPQAVRPEDFGGISVAPDLYTALEQSRTRFTAEQSTREISSAI</sequence>
<feature type="domain" description="NAD-dependent epimerase/dehydratase" evidence="1">
    <location>
        <begin position="56"/>
        <end position="290"/>
    </location>
</feature>
<dbReference type="PANTHER" id="PTHR48079:SF6">
    <property type="entry name" value="NAD(P)-BINDING DOMAIN-CONTAINING PROTEIN-RELATED"/>
    <property type="match status" value="1"/>
</dbReference>
<dbReference type="AlphaFoldDB" id="A0A7J7IQT7"/>
<dbReference type="SUPFAM" id="SSF51735">
    <property type="entry name" value="NAD(P)-binding Rossmann-fold domains"/>
    <property type="match status" value="1"/>
</dbReference>
<dbReference type="Gene3D" id="3.40.50.720">
    <property type="entry name" value="NAD(P)-binding Rossmann-like Domain"/>
    <property type="match status" value="1"/>
</dbReference>
<evidence type="ECO:0000313" key="3">
    <source>
        <dbReference type="Proteomes" id="UP000530660"/>
    </source>
</evidence>
<proteinExistence type="predicted"/>
<dbReference type="Pfam" id="PF01370">
    <property type="entry name" value="Epimerase"/>
    <property type="match status" value="1"/>
</dbReference>
<dbReference type="InterPro" id="IPR001509">
    <property type="entry name" value="Epimerase_deHydtase"/>
</dbReference>
<keyword evidence="3" id="KW-1185">Reference proteome</keyword>
<dbReference type="InterPro" id="IPR051783">
    <property type="entry name" value="NAD(P)-dependent_oxidoreduct"/>
</dbReference>
<reference evidence="2 3" key="1">
    <citation type="journal article" date="2020" name="J. Phycol.">
        <title>Comparative genome analysis reveals Cyanidiococcus gen. nov., a new extremophilic red algal genus sister to Cyanidioschyzon (Cyanidioschyzonaceae, Rhodophyta).</title>
        <authorList>
            <person name="Liu S.-L."/>
            <person name="Chiang Y.-R."/>
            <person name="Yoon H.S."/>
            <person name="Fu H.-Y."/>
        </authorList>
    </citation>
    <scope>NUCLEOTIDE SEQUENCE [LARGE SCALE GENOMIC DNA]</scope>
    <source>
        <strain evidence="2 3">THAL066</strain>
    </source>
</reference>
<evidence type="ECO:0000259" key="1">
    <source>
        <dbReference type="Pfam" id="PF01370"/>
    </source>
</evidence>
<accession>A0A7J7IQT7</accession>
<dbReference type="Proteomes" id="UP000530660">
    <property type="component" value="Unassembled WGS sequence"/>
</dbReference>
<protein>
    <recommendedName>
        <fullName evidence="1">NAD-dependent epimerase/dehydratase domain-containing protein</fullName>
    </recommendedName>
</protein>
<dbReference type="GO" id="GO:0004029">
    <property type="term" value="F:aldehyde dehydrogenase (NAD+) activity"/>
    <property type="evidence" value="ECO:0007669"/>
    <property type="project" value="TreeGrafter"/>
</dbReference>
<dbReference type="InterPro" id="IPR036291">
    <property type="entry name" value="NAD(P)-bd_dom_sf"/>
</dbReference>
<gene>
    <name evidence="2" type="ORF">F1559_003904</name>
</gene>
<dbReference type="GO" id="GO:0005737">
    <property type="term" value="C:cytoplasm"/>
    <property type="evidence" value="ECO:0007669"/>
    <property type="project" value="TreeGrafter"/>
</dbReference>
<dbReference type="EMBL" id="VWRR01000002">
    <property type="protein sequence ID" value="KAF6004907.1"/>
    <property type="molecule type" value="Genomic_DNA"/>
</dbReference>
<name>A0A7J7IQT7_9RHOD</name>